<evidence type="ECO:0000313" key="14">
    <source>
        <dbReference type="Proteomes" id="UP001524944"/>
    </source>
</evidence>
<evidence type="ECO:0000256" key="7">
    <source>
        <dbReference type="ARBA" id="ARBA00023277"/>
    </source>
</evidence>
<dbReference type="GO" id="GO:0120549">
    <property type="term" value="F:limit dextrin alpha-1,6-maltotetraose-hydrolase activity"/>
    <property type="evidence" value="ECO:0007669"/>
    <property type="project" value="UniProtKB-EC"/>
</dbReference>
<dbReference type="EC" id="2.4.1.25" evidence="3 10"/>
<dbReference type="Proteomes" id="UP001524944">
    <property type="component" value="Unassembled WGS sequence"/>
</dbReference>
<sequence length="1172" mass="135888">MLNPKVYHDSHASFYRHPFGAVPVGTELVLRMEIISRELPDHCFLRLWGSEDQYREIPMEWKEEVAGLHDYSRVYEVRFKMPEDPGLVWYSFRIQTGQQVYYYGNNQERLGGMGLLKKTELPAYQITVFIPNQVPKWYKEGVMYQIFVDRFRKGADDGAMNGSRRSIAMKQALLQMDWNDTPFYLKDEAGRITRWNFFGGNLTGVLEKLDYLESLGVSIIYFNPIFEAASNHKYDTADYLKIDGMFGDEEIFRRLVEEAGKRGIAIILDGVFSHTGANSIYFDKCGYFNQEGAFQSPDSPYASWYNISEDEAYECWWGVEDLPNVNEMEPSYQEFIFGGKDSVVRHWINAGVKGWRLDVVDELPDEFVKKLRQGVKETDPEAVLIGEVWEDASNKVSYGKLREYFWGEELDSAMNYPLRSIFLDYLLGTIKAVQVHNRVMSLYENYPRENFLAAMNVMGSHDRKRALTILGEAPSGEEFSEREKEGYRLPPAKKELGVKRLKLLSLLQMTFPGVPCVYYGDEAGMEGYTDPYNRGPYPWGKEDQELLSWYRRMIRMRREYPIFQECQFFSFYQGQDVYGYSLRGEGEGVFVLVNRHLSEERTIEPDFGADIGKGNQSLILDLLAGTTIDQSETFLIPPLTGRVIYYKELPAGRKEEFILPVGCGVLLHITSLPSPWGVGDFGQEAYQFADFLSSAGQTIWQVLPLHPPGFGHSPYQSFSAFAGNELFIDTGHLVSEGLLKQEEVAEGLENIHESRGHHFQVDFSSAEDCKDKLFRKALRRFKLALSRKKKRSLPSAYLQPENYANFQQEHQHWLEDYCLYAALKKFFKGQPWYLWEPEIRDRQEEALAYYRKKLVRDMEYHCFLQYTFFTQWQQLKDYCQEKGISILGDLPIYVSHDSADTWVHRHLFALDDAGQPLKMAGVPPDYFSPEGQLWGNPIYRWDEMAREDYAWWIARIRHSIRLYDYFRLDHFRGFEGYWAVPGGEKTAASGFWYKGPGLGFFEALHNELGELPFIAEDLGVITPEVHNLKHLCGFPGMLVYQFSHQEMVDREPKKRSTLETADSESEYREPVTEKTDKVYKNIVYYTGTHDNDTLAGWCQDQKEDCSVPAIIEELYQSDAAWVIIPLQDLLRLGKEHRMNTPGTAEGNWAWRMDPTLLTEEIKRWLGKLAADR</sequence>
<dbReference type="PANTHER" id="PTHR32438:SF5">
    <property type="entry name" value="4-ALPHA-GLUCANOTRANSFERASE DPE1, CHLOROPLASTIC_AMYLOPLASTIC"/>
    <property type="match status" value="1"/>
</dbReference>
<feature type="domain" description="Glycosyl hydrolase family 13 catalytic" evidence="12">
    <location>
        <begin position="145"/>
        <end position="557"/>
    </location>
</feature>
<protein>
    <recommendedName>
        <fullName evidence="4 10">4-alpha-glucanotransferase</fullName>
        <ecNumber evidence="3 10">2.4.1.25</ecNumber>
    </recommendedName>
    <alternativeName>
        <fullName evidence="8 10">Amylomaltase</fullName>
    </alternativeName>
    <alternativeName>
        <fullName evidence="9 10">Disproportionating enzyme</fullName>
    </alternativeName>
</protein>
<dbReference type="Gene3D" id="3.20.20.80">
    <property type="entry name" value="Glycosidases"/>
    <property type="match status" value="2"/>
</dbReference>
<keyword evidence="5 10" id="KW-0328">Glycosyltransferase</keyword>
<evidence type="ECO:0000256" key="6">
    <source>
        <dbReference type="ARBA" id="ARBA00022679"/>
    </source>
</evidence>
<keyword evidence="14" id="KW-1185">Reference proteome</keyword>
<evidence type="ECO:0000256" key="4">
    <source>
        <dbReference type="ARBA" id="ARBA00020295"/>
    </source>
</evidence>
<dbReference type="GO" id="GO:0004134">
    <property type="term" value="F:4-alpha-glucanotransferase activity"/>
    <property type="evidence" value="ECO:0007669"/>
    <property type="project" value="UniProtKB-EC"/>
</dbReference>
<proteinExistence type="inferred from homology"/>
<feature type="region of interest" description="Disordered" evidence="11">
    <location>
        <begin position="1051"/>
        <end position="1070"/>
    </location>
</feature>
<dbReference type="InterPro" id="IPR004185">
    <property type="entry name" value="Glyco_hydro_13_lg-like_dom"/>
</dbReference>
<comment type="similarity">
    <text evidence="2 10">Belongs to the disproportionating enzyme family.</text>
</comment>
<keyword evidence="6 10" id="KW-0808">Transferase</keyword>
<keyword evidence="13" id="KW-0378">Hydrolase</keyword>
<dbReference type="InterPro" id="IPR017853">
    <property type="entry name" value="GH"/>
</dbReference>
<keyword evidence="7 10" id="KW-0119">Carbohydrate metabolism</keyword>
<evidence type="ECO:0000259" key="12">
    <source>
        <dbReference type="SMART" id="SM00642"/>
    </source>
</evidence>
<dbReference type="CDD" id="cd11338">
    <property type="entry name" value="AmyAc_CMD"/>
    <property type="match status" value="1"/>
</dbReference>
<dbReference type="InterPro" id="IPR003385">
    <property type="entry name" value="Glyco_hydro_77"/>
</dbReference>
<comment type="catalytic activity">
    <reaction evidence="1 10">
        <text>Transfers a segment of a (1-&gt;4)-alpha-D-glucan to a new position in an acceptor, which may be glucose or a (1-&gt;4)-alpha-D-glucan.</text>
        <dbReference type="EC" id="2.4.1.25"/>
    </reaction>
</comment>
<evidence type="ECO:0000256" key="9">
    <source>
        <dbReference type="ARBA" id="ARBA00031501"/>
    </source>
</evidence>
<dbReference type="NCBIfam" id="TIGR00217">
    <property type="entry name" value="malQ"/>
    <property type="match status" value="1"/>
</dbReference>
<dbReference type="SUPFAM" id="SSF81296">
    <property type="entry name" value="E set domains"/>
    <property type="match status" value="1"/>
</dbReference>
<dbReference type="NCBIfam" id="NF011080">
    <property type="entry name" value="PRK14508.1-3"/>
    <property type="match status" value="1"/>
</dbReference>
<organism evidence="13 14">
    <name type="scientific">Dehalobacterium formicoaceticum</name>
    <dbReference type="NCBI Taxonomy" id="51515"/>
    <lineage>
        <taxon>Bacteria</taxon>
        <taxon>Bacillati</taxon>
        <taxon>Bacillota</taxon>
        <taxon>Clostridia</taxon>
        <taxon>Eubacteriales</taxon>
        <taxon>Peptococcaceae</taxon>
        <taxon>Dehalobacterium</taxon>
    </lineage>
</organism>
<dbReference type="Pfam" id="PF00128">
    <property type="entry name" value="Alpha-amylase"/>
    <property type="match status" value="1"/>
</dbReference>
<dbReference type="NCBIfam" id="NF011083">
    <property type="entry name" value="PRK14510.1-2"/>
    <property type="match status" value="1"/>
</dbReference>
<dbReference type="InterPro" id="IPR014756">
    <property type="entry name" value="Ig_E-set"/>
</dbReference>
<evidence type="ECO:0000256" key="2">
    <source>
        <dbReference type="ARBA" id="ARBA00005684"/>
    </source>
</evidence>
<dbReference type="PANTHER" id="PTHR32438">
    <property type="entry name" value="4-ALPHA-GLUCANOTRANSFERASE DPE1, CHLOROPLASTIC/AMYLOPLASTIC"/>
    <property type="match status" value="1"/>
</dbReference>
<gene>
    <name evidence="13" type="ORF">NVS47_07470</name>
</gene>
<evidence type="ECO:0000256" key="5">
    <source>
        <dbReference type="ARBA" id="ARBA00022676"/>
    </source>
</evidence>
<dbReference type="Gene3D" id="3.90.400.10">
    <property type="entry name" value="Oligo-1,6-glucosidase, Domain 2"/>
    <property type="match status" value="1"/>
</dbReference>
<dbReference type="RefSeq" id="WP_257913025.1">
    <property type="nucleotide sequence ID" value="NZ_JANPWE010000003.1"/>
</dbReference>
<name>A0ABT1Y3A8_9FIRM</name>
<dbReference type="EMBL" id="JANPWE010000003">
    <property type="protein sequence ID" value="MCR6545355.1"/>
    <property type="molecule type" value="Genomic_DNA"/>
</dbReference>
<dbReference type="InterPro" id="IPR045857">
    <property type="entry name" value="O16G_dom_2"/>
</dbReference>
<evidence type="ECO:0000256" key="11">
    <source>
        <dbReference type="SAM" id="MobiDB-lite"/>
    </source>
</evidence>
<evidence type="ECO:0000256" key="8">
    <source>
        <dbReference type="ARBA" id="ARBA00031423"/>
    </source>
</evidence>
<accession>A0ABT1Y3A8</accession>
<dbReference type="CDD" id="cd02857">
    <property type="entry name" value="E_set_CDase_PDE_N"/>
    <property type="match status" value="1"/>
</dbReference>
<comment type="caution">
    <text evidence="13">The sequence shown here is derived from an EMBL/GenBank/DDBJ whole genome shotgun (WGS) entry which is preliminary data.</text>
</comment>
<dbReference type="SUPFAM" id="SSF51445">
    <property type="entry name" value="(Trans)glycosidases"/>
    <property type="match status" value="2"/>
</dbReference>
<evidence type="ECO:0000313" key="13">
    <source>
        <dbReference type="EMBL" id="MCR6545355.1"/>
    </source>
</evidence>
<dbReference type="Gene3D" id="2.60.40.10">
    <property type="entry name" value="Immunoglobulins"/>
    <property type="match status" value="1"/>
</dbReference>
<evidence type="ECO:0000256" key="3">
    <source>
        <dbReference type="ARBA" id="ARBA00012560"/>
    </source>
</evidence>
<dbReference type="InterPro" id="IPR006047">
    <property type="entry name" value="GH13_cat_dom"/>
</dbReference>
<evidence type="ECO:0000256" key="10">
    <source>
        <dbReference type="RuleBase" id="RU361207"/>
    </source>
</evidence>
<evidence type="ECO:0000256" key="1">
    <source>
        <dbReference type="ARBA" id="ARBA00000439"/>
    </source>
</evidence>
<reference evidence="13 14" key="1">
    <citation type="submission" date="2022-08" db="EMBL/GenBank/DDBJ databases">
        <title>Proteogenomics of the novel Dehalobacterium formicoaceticum strain EZ94 highlights a key role of methyltransferases during anaerobic dichloromethane degradation.</title>
        <authorList>
            <person name="Wasmund K."/>
        </authorList>
    </citation>
    <scope>NUCLEOTIDE SEQUENCE [LARGE SCALE GENOMIC DNA]</scope>
    <source>
        <strain evidence="13 14">EZ94</strain>
    </source>
</reference>
<dbReference type="InterPro" id="IPR013783">
    <property type="entry name" value="Ig-like_fold"/>
</dbReference>
<dbReference type="SMART" id="SM00642">
    <property type="entry name" value="Aamy"/>
    <property type="match status" value="1"/>
</dbReference>
<dbReference type="Pfam" id="PF02446">
    <property type="entry name" value="Glyco_hydro_77"/>
    <property type="match status" value="1"/>
</dbReference>
<keyword evidence="13" id="KW-0326">Glycosidase</keyword>